<feature type="region of interest" description="Disordered" evidence="1">
    <location>
        <begin position="1"/>
        <end position="52"/>
    </location>
</feature>
<evidence type="ECO:0000256" key="1">
    <source>
        <dbReference type="SAM" id="MobiDB-lite"/>
    </source>
</evidence>
<evidence type="ECO:0000313" key="3">
    <source>
        <dbReference type="Proteomes" id="UP001558613"/>
    </source>
</evidence>
<feature type="compositionally biased region" description="Low complexity" evidence="1">
    <location>
        <begin position="30"/>
        <end position="50"/>
    </location>
</feature>
<organism evidence="2 3">
    <name type="scientific">Cirrhinus molitorella</name>
    <name type="common">mud carp</name>
    <dbReference type="NCBI Taxonomy" id="172907"/>
    <lineage>
        <taxon>Eukaryota</taxon>
        <taxon>Metazoa</taxon>
        <taxon>Chordata</taxon>
        <taxon>Craniata</taxon>
        <taxon>Vertebrata</taxon>
        <taxon>Euteleostomi</taxon>
        <taxon>Actinopterygii</taxon>
        <taxon>Neopterygii</taxon>
        <taxon>Teleostei</taxon>
        <taxon>Ostariophysi</taxon>
        <taxon>Cypriniformes</taxon>
        <taxon>Cyprinidae</taxon>
        <taxon>Labeoninae</taxon>
        <taxon>Labeonini</taxon>
        <taxon>Cirrhinus</taxon>
    </lineage>
</organism>
<protein>
    <submittedName>
        <fullName evidence="2">Uncharacterized protein</fullName>
    </submittedName>
</protein>
<dbReference type="EMBL" id="JAYMGO010000008">
    <property type="protein sequence ID" value="KAL1269394.1"/>
    <property type="molecule type" value="Genomic_DNA"/>
</dbReference>
<comment type="caution">
    <text evidence="2">The sequence shown here is derived from an EMBL/GenBank/DDBJ whole genome shotgun (WGS) entry which is preliminary data.</text>
</comment>
<keyword evidence="3" id="KW-1185">Reference proteome</keyword>
<reference evidence="2 3" key="1">
    <citation type="submission" date="2023-09" db="EMBL/GenBank/DDBJ databases">
        <authorList>
            <person name="Wang M."/>
        </authorList>
    </citation>
    <scope>NUCLEOTIDE SEQUENCE [LARGE SCALE GENOMIC DNA]</scope>
    <source>
        <strain evidence="2">GT-2023</strain>
        <tissue evidence="2">Liver</tissue>
    </source>
</reference>
<name>A0ABR3MXN2_9TELE</name>
<feature type="compositionally biased region" description="Basic and acidic residues" evidence="1">
    <location>
        <begin position="89"/>
        <end position="107"/>
    </location>
</feature>
<feature type="region of interest" description="Disordered" evidence="1">
    <location>
        <begin position="69"/>
        <end position="107"/>
    </location>
</feature>
<evidence type="ECO:0000313" key="2">
    <source>
        <dbReference type="EMBL" id="KAL1269394.1"/>
    </source>
</evidence>
<gene>
    <name evidence="2" type="ORF">QQF64_031683</name>
</gene>
<accession>A0ABR3MXN2</accession>
<proteinExistence type="predicted"/>
<sequence length="107" mass="12141">MSPLNLWTTPAIPFEPIEQQTAAMQPPGPSSSQIIPSETSSPGTSTQSQSKVDEIVTLWDKLSDHDKGPLIYPTLHHERQLKGHFKSPPLEDHRDPWHRKSEEKLPW</sequence>
<dbReference type="Proteomes" id="UP001558613">
    <property type="component" value="Unassembled WGS sequence"/>
</dbReference>